<keyword evidence="1" id="KW-0175">Coiled coil</keyword>
<evidence type="ECO:0000313" key="4">
    <source>
        <dbReference type="Proteomes" id="UP000075714"/>
    </source>
</evidence>
<organism evidence="3 4">
    <name type="scientific">Gonium pectorale</name>
    <name type="common">Green alga</name>
    <dbReference type="NCBI Taxonomy" id="33097"/>
    <lineage>
        <taxon>Eukaryota</taxon>
        <taxon>Viridiplantae</taxon>
        <taxon>Chlorophyta</taxon>
        <taxon>core chlorophytes</taxon>
        <taxon>Chlorophyceae</taxon>
        <taxon>CS clade</taxon>
        <taxon>Chlamydomonadales</taxon>
        <taxon>Volvocaceae</taxon>
        <taxon>Gonium</taxon>
    </lineage>
</organism>
<feature type="region of interest" description="Disordered" evidence="2">
    <location>
        <begin position="29"/>
        <end position="70"/>
    </location>
</feature>
<name>A0A150H2E7_GONPE</name>
<feature type="coiled-coil region" evidence="1">
    <location>
        <begin position="71"/>
        <end position="98"/>
    </location>
</feature>
<evidence type="ECO:0000256" key="1">
    <source>
        <dbReference type="SAM" id="Coils"/>
    </source>
</evidence>
<feature type="region of interest" description="Disordered" evidence="2">
    <location>
        <begin position="102"/>
        <end position="131"/>
    </location>
</feature>
<reference evidence="4" key="1">
    <citation type="journal article" date="2016" name="Nat. Commun.">
        <title>The Gonium pectorale genome demonstrates co-option of cell cycle regulation during the evolution of multicellularity.</title>
        <authorList>
            <person name="Hanschen E.R."/>
            <person name="Marriage T.N."/>
            <person name="Ferris P.J."/>
            <person name="Hamaji T."/>
            <person name="Toyoda A."/>
            <person name="Fujiyama A."/>
            <person name="Neme R."/>
            <person name="Noguchi H."/>
            <person name="Minakuchi Y."/>
            <person name="Suzuki M."/>
            <person name="Kawai-Toyooka H."/>
            <person name="Smith D.R."/>
            <person name="Sparks H."/>
            <person name="Anderson J."/>
            <person name="Bakaric R."/>
            <person name="Luria V."/>
            <person name="Karger A."/>
            <person name="Kirschner M.W."/>
            <person name="Durand P.M."/>
            <person name="Michod R.E."/>
            <person name="Nozaki H."/>
            <person name="Olson B.J."/>
        </authorList>
    </citation>
    <scope>NUCLEOTIDE SEQUENCE [LARGE SCALE GENOMIC DNA]</scope>
    <source>
        <strain evidence="4">NIES-2863</strain>
    </source>
</reference>
<evidence type="ECO:0000313" key="3">
    <source>
        <dbReference type="EMBL" id="KXZ56008.1"/>
    </source>
</evidence>
<dbReference type="Proteomes" id="UP000075714">
    <property type="component" value="Unassembled WGS sequence"/>
</dbReference>
<sequence length="287" mass="30597">MSRSIMKKLYHKNVELEKELAIYKANQPGASLAPPATAGGSRAETASRPGTSAPSSGLESGRDASPAAQALQERDLTIRQLQQALEAARRRCALLELQLTGGGGGGTAGAGSSAPGRGGGTPMSGGSAGGGAVSVERLRDVVVQSAHHHQKYKQIREDYNRLLTKRAVALQGSSRAASAGAAELLEEMRKRLAAEMQEREAEAALYSARLYESEKAMSDWYVEKRLLEEHIARLSAEVGERDRIDGEIERCVSSMLERLHALEAENDALRARLAAHGIGFEETAAAP</sequence>
<dbReference type="OrthoDB" id="535555at2759"/>
<gene>
    <name evidence="3" type="ORF">GPECTOR_2g1560</name>
</gene>
<dbReference type="EMBL" id="LSYV01000003">
    <property type="protein sequence ID" value="KXZ56008.1"/>
    <property type="molecule type" value="Genomic_DNA"/>
</dbReference>
<protein>
    <submittedName>
        <fullName evidence="3">Uncharacterized protein</fullName>
    </submittedName>
</protein>
<proteinExistence type="predicted"/>
<feature type="compositionally biased region" description="Gly residues" evidence="2">
    <location>
        <begin position="116"/>
        <end position="131"/>
    </location>
</feature>
<keyword evidence="4" id="KW-1185">Reference proteome</keyword>
<feature type="compositionally biased region" description="Polar residues" evidence="2">
    <location>
        <begin position="48"/>
        <end position="58"/>
    </location>
</feature>
<accession>A0A150H2E7</accession>
<comment type="caution">
    <text evidence="3">The sequence shown here is derived from an EMBL/GenBank/DDBJ whole genome shotgun (WGS) entry which is preliminary data.</text>
</comment>
<evidence type="ECO:0000256" key="2">
    <source>
        <dbReference type="SAM" id="MobiDB-lite"/>
    </source>
</evidence>
<dbReference type="AlphaFoldDB" id="A0A150H2E7"/>